<sequence>MDPWVTPTLRPDGNIFSTLKIELVYRNSWHTCNETENLIFTYIDGWDNRERIQRDLVWLSPDEYEAAWYAKNVDTPNLTTNTR</sequence>
<evidence type="ECO:0000259" key="1">
    <source>
        <dbReference type="Pfam" id="PF13333"/>
    </source>
</evidence>
<comment type="caution">
    <text evidence="2">The sequence shown here is derived from an EMBL/GenBank/DDBJ whole genome shotgun (WGS) entry which is preliminary data.</text>
</comment>
<feature type="domain" description="Integrase catalytic" evidence="1">
    <location>
        <begin position="14"/>
        <end position="65"/>
    </location>
</feature>
<gene>
    <name evidence="2" type="ORF">ACFP2T_19605</name>
</gene>
<dbReference type="InterPro" id="IPR001584">
    <property type="entry name" value="Integrase_cat-core"/>
</dbReference>
<reference evidence="3" key="1">
    <citation type="journal article" date="2019" name="Int. J. Syst. Evol. Microbiol.">
        <title>The Global Catalogue of Microorganisms (GCM) 10K type strain sequencing project: providing services to taxonomists for standard genome sequencing and annotation.</title>
        <authorList>
            <consortium name="The Broad Institute Genomics Platform"/>
            <consortium name="The Broad Institute Genome Sequencing Center for Infectious Disease"/>
            <person name="Wu L."/>
            <person name="Ma J."/>
        </authorList>
    </citation>
    <scope>NUCLEOTIDE SEQUENCE [LARGE SCALE GENOMIC DNA]</scope>
    <source>
        <strain evidence="3">ZS-35-S2</strain>
    </source>
</reference>
<evidence type="ECO:0000313" key="3">
    <source>
        <dbReference type="Proteomes" id="UP001596203"/>
    </source>
</evidence>
<dbReference type="RefSeq" id="WP_377423851.1">
    <property type="nucleotide sequence ID" value="NZ_JBHSPR010000015.1"/>
</dbReference>
<evidence type="ECO:0000313" key="2">
    <source>
        <dbReference type="EMBL" id="MFC6018404.1"/>
    </source>
</evidence>
<dbReference type="Pfam" id="PF13333">
    <property type="entry name" value="rve_2"/>
    <property type="match status" value="1"/>
</dbReference>
<organism evidence="2 3">
    <name type="scientific">Plantactinospora solaniradicis</name>
    <dbReference type="NCBI Taxonomy" id="1723736"/>
    <lineage>
        <taxon>Bacteria</taxon>
        <taxon>Bacillati</taxon>
        <taxon>Actinomycetota</taxon>
        <taxon>Actinomycetes</taxon>
        <taxon>Micromonosporales</taxon>
        <taxon>Micromonosporaceae</taxon>
        <taxon>Plantactinospora</taxon>
    </lineage>
</organism>
<dbReference type="EMBL" id="JBHSPR010000015">
    <property type="protein sequence ID" value="MFC6018404.1"/>
    <property type="molecule type" value="Genomic_DNA"/>
</dbReference>
<name>A0ABW1K9V5_9ACTN</name>
<dbReference type="Proteomes" id="UP001596203">
    <property type="component" value="Unassembled WGS sequence"/>
</dbReference>
<keyword evidence="3" id="KW-1185">Reference proteome</keyword>
<accession>A0ABW1K9V5</accession>
<protein>
    <submittedName>
        <fullName evidence="2">IS3 family transposase</fullName>
    </submittedName>
</protein>
<proteinExistence type="predicted"/>